<evidence type="ECO:0000313" key="8">
    <source>
        <dbReference type="EMBL" id="CAK8688769.1"/>
    </source>
</evidence>
<evidence type="ECO:0000256" key="2">
    <source>
        <dbReference type="ARBA" id="ARBA00022598"/>
    </source>
</evidence>
<dbReference type="InterPro" id="IPR000873">
    <property type="entry name" value="AMP-dep_synth/lig_dom"/>
</dbReference>
<reference evidence="8 9" key="1">
    <citation type="submission" date="2024-02" db="EMBL/GenBank/DDBJ databases">
        <authorList>
            <person name="Daric V."/>
            <person name="Darras S."/>
        </authorList>
    </citation>
    <scope>NUCLEOTIDE SEQUENCE [LARGE SCALE GENOMIC DNA]</scope>
</reference>
<dbReference type="EMBL" id="CAWYQH010000108">
    <property type="protein sequence ID" value="CAK8688769.1"/>
    <property type="molecule type" value="Genomic_DNA"/>
</dbReference>
<evidence type="ECO:0000256" key="4">
    <source>
        <dbReference type="ARBA" id="ARBA00022832"/>
    </source>
</evidence>
<dbReference type="PANTHER" id="PTHR43272">
    <property type="entry name" value="LONG-CHAIN-FATTY-ACID--COA LIGASE"/>
    <property type="match status" value="1"/>
</dbReference>
<dbReference type="Pfam" id="PF00501">
    <property type="entry name" value="AMP-binding"/>
    <property type="match status" value="1"/>
</dbReference>
<evidence type="ECO:0000256" key="1">
    <source>
        <dbReference type="ARBA" id="ARBA00006432"/>
    </source>
</evidence>
<keyword evidence="4" id="KW-0276">Fatty acid metabolism</keyword>
<feature type="domain" description="AMP-dependent synthetase/ligase" evidence="7">
    <location>
        <begin position="141"/>
        <end position="556"/>
    </location>
</feature>
<keyword evidence="4" id="KW-0443">Lipid metabolism</keyword>
<accession>A0ABP0GDR0</accession>
<protein>
    <recommendedName>
        <fullName evidence="6">long-chain-fatty-acid--CoA ligase</fullName>
        <ecNumber evidence="6">6.2.1.3</ecNumber>
    </recommendedName>
</protein>
<keyword evidence="9" id="KW-1185">Reference proteome</keyword>
<dbReference type="PANTHER" id="PTHR43272:SF83">
    <property type="entry name" value="ACYL-COA SYNTHETASE LONG-CHAIN, ISOFORM J"/>
    <property type="match status" value="1"/>
</dbReference>
<keyword evidence="3" id="KW-0547">Nucleotide-binding</keyword>
<evidence type="ECO:0000256" key="6">
    <source>
        <dbReference type="ARBA" id="ARBA00026121"/>
    </source>
</evidence>
<comment type="similarity">
    <text evidence="1">Belongs to the ATP-dependent AMP-binding enzyme family.</text>
</comment>
<dbReference type="SUPFAM" id="SSF56801">
    <property type="entry name" value="Acetyl-CoA synthetase-like"/>
    <property type="match status" value="1"/>
</dbReference>
<keyword evidence="2" id="KW-0436">Ligase</keyword>
<keyword evidence="5" id="KW-0067">ATP-binding</keyword>
<evidence type="ECO:0000256" key="5">
    <source>
        <dbReference type="ARBA" id="ARBA00022840"/>
    </source>
</evidence>
<name>A0ABP0GDR0_CLALP</name>
<proteinExistence type="inferred from homology"/>
<sequence>MACLERGRLFELWTLKSKECGKTRSMDSPVKPILCTLQWLFGVVSFVPWILLERFIPPELKEKIKNMTRKLKAKSVTSDPGSPYRCIESMDRLMDSAYDGHRTIGKVFEGAARRYAALPCLGTREFLSEEDERQPGGKVFKKAIFGDYKWETFGQVYERMVNFGRGLTLTGQKPKEKIALFLETRAEWMIAVHGCFRNNFPVVTVYATLGEEGISHALNETEVSHVITSATLYNTRLSKCLSNLPTVTDVIYVEDTKLTADVPSNVKLHPFKEIEKSGATEEGRNCERSEPNPDDLAIVMYTSGQSGDPKGVLINHSNFVAGMSGISTRVPDLNTSDVYIGYLPLAHVLELAAENIMICGGAKIGYSSPMTLSDRSSRIKKGSKGDASVLKPTLMAAVPEIVERMRKAIMQGVDEMLPPARKAFHWAYGYKLKQVERGYDTPLLNRVLFKKTKALLGGRLRALLAGGAPMDAQTQRFMNVCMCCPIGQGYGLTETCGATTVSQVLDDYSTGRVGPPLPCCEVKLVAWEEGGYSPSNKPNPQGEIHIGGPNITQGYFKKPEKTSEDFYVDDDGQRWFKTGDIGQIDDDGAIRIIDRKKDLVKLSHGEYLALGSIEAKLKANALIDNVWVYANGTQSYAIAFIVPNEKNLRNAIAGKGGNHPSITDLCKEDVVEKELKKAVQEASKIAKLQKFEIPQKIYIEPQPWLPEDGLITAAFKLKRKALENQYQDQIQALYANVNGN</sequence>
<dbReference type="InterPro" id="IPR042099">
    <property type="entry name" value="ANL_N_sf"/>
</dbReference>
<evidence type="ECO:0000259" key="7">
    <source>
        <dbReference type="Pfam" id="PF00501"/>
    </source>
</evidence>
<dbReference type="Proteomes" id="UP001642483">
    <property type="component" value="Unassembled WGS sequence"/>
</dbReference>
<comment type="caution">
    <text evidence="8">The sequence shown here is derived from an EMBL/GenBank/DDBJ whole genome shotgun (WGS) entry which is preliminary data.</text>
</comment>
<dbReference type="EC" id="6.2.1.3" evidence="6"/>
<gene>
    <name evidence="8" type="ORF">CVLEPA_LOCUS20745</name>
</gene>
<evidence type="ECO:0000256" key="3">
    <source>
        <dbReference type="ARBA" id="ARBA00022741"/>
    </source>
</evidence>
<organism evidence="8 9">
    <name type="scientific">Clavelina lepadiformis</name>
    <name type="common">Light-bulb sea squirt</name>
    <name type="synonym">Ascidia lepadiformis</name>
    <dbReference type="NCBI Taxonomy" id="159417"/>
    <lineage>
        <taxon>Eukaryota</taxon>
        <taxon>Metazoa</taxon>
        <taxon>Chordata</taxon>
        <taxon>Tunicata</taxon>
        <taxon>Ascidiacea</taxon>
        <taxon>Aplousobranchia</taxon>
        <taxon>Clavelinidae</taxon>
        <taxon>Clavelina</taxon>
    </lineage>
</organism>
<dbReference type="Gene3D" id="3.40.50.12780">
    <property type="entry name" value="N-terminal domain of ligase-like"/>
    <property type="match status" value="1"/>
</dbReference>
<evidence type="ECO:0000313" key="9">
    <source>
        <dbReference type="Proteomes" id="UP001642483"/>
    </source>
</evidence>